<proteinExistence type="predicted"/>
<dbReference type="RefSeq" id="WP_160921348.1">
    <property type="nucleotide sequence ID" value="NZ_WMEY01000009.1"/>
</dbReference>
<feature type="domain" description="Alpha-galactosidase NEW3" evidence="2">
    <location>
        <begin position="401"/>
        <end position="460"/>
    </location>
</feature>
<dbReference type="PANTHER" id="PTHR12993">
    <property type="entry name" value="N-ACETYLGLUCOSAMINYL-PHOSPHATIDYLINOSITOL DE-N-ACETYLASE-RELATED"/>
    <property type="match status" value="1"/>
</dbReference>
<accession>A0A845F4T3</accession>
<reference evidence="3 4" key="1">
    <citation type="submission" date="2019-11" db="EMBL/GenBank/DDBJ databases">
        <title>Genome sequences of 17 halophilic strains isolated from different environments.</title>
        <authorList>
            <person name="Furrow R.E."/>
        </authorList>
    </citation>
    <scope>NUCLEOTIDE SEQUENCE [LARGE SCALE GENOMIC DNA]</scope>
    <source>
        <strain evidence="3 4">22506_14_FS</strain>
    </source>
</reference>
<dbReference type="Gene3D" id="2.60.40.10">
    <property type="entry name" value="Immunoglobulins"/>
    <property type="match status" value="1"/>
</dbReference>
<dbReference type="Proteomes" id="UP000447833">
    <property type="component" value="Unassembled WGS sequence"/>
</dbReference>
<name>A0A845F4T3_9BACL</name>
<comment type="caution">
    <text evidence="3">The sequence shown here is derived from an EMBL/GenBank/DDBJ whole genome shotgun (WGS) entry which is preliminary data.</text>
</comment>
<gene>
    <name evidence="3" type="ORF">GLW07_20460</name>
</gene>
<sequence>MKNLGKILLSLVLILSAFGTSSISFAEDSSSQDANLALWESVVPLTTTASFMNTGAHPDDERSHFLAYLSRGQGVDTSFLLSTRGQGGQNEIGSELGDGLGIIRTNELQASSKVLGIETFFLNEDFEDSIKDFGFSKTPEETLNKWGETETYERLIHYIRTFKPDIIMPSFRNVDSQHGHHRAMTLLTQKAFEDAADSSVFPEQLEDGLTTWQVKKLYLPAETEDQTTTSIQIGIYDEHYDMTYPQLGEKARYLHESQGMGRDVGDGPETVNLQLVKSTVGDIPAHEESIYENIPYDFADYANTLSKGGNKYKQKLIHLQKDLEKVKSAYPHHENVFTQAENAYKQLQKLMKQMEKDNKLSDDFRNTLNHKLQVKEEQLTNTMFTAAQLEVDVEVADPQLTPDDTTNVSVSITNNGTSKIKDLSATLSIPEDWIVNGQHHSSSLAPGDSVTFDYDVAATSRNYYDAYTPNSIKANISFKAKGQTVTETFSPEERVALLPEVSVKPFPENLVINTKDIEESVTMDVEVEKFAEGALETNVSLQFPEGWTAEPESQEVSFGSDEQMKTISFTLTPPQNVEEGEFQIVPQAQIGNETISKNIQIIQYDHIGTNYYVSDAAVNGVAFPLDYPEDLKIGYVDSGFDKVADQLSNVGMDITQLTEQDLASGDLSQYNTIVTGIRAYLSREDLLQHNERLLEYVNNGGHLVVQYNKPWDNWDTNTTAPYELEIGQPSIEWRVTDEDAPINVLKPEATIFNYPNKIKQSDWDGWVQERGLYFPMNWSDEFETYVSVADPGEDAFEGGILKADYGEGTYIYTNLVWYRQIQNQVPGGYRIFTNLVSYPYYEE</sequence>
<dbReference type="InterPro" id="IPR024078">
    <property type="entry name" value="LmbE-like_dom_sf"/>
</dbReference>
<feature type="chain" id="PRO_5032578737" description="Alpha-galactosidase NEW3 domain-containing protein" evidence="1">
    <location>
        <begin position="27"/>
        <end position="843"/>
    </location>
</feature>
<dbReference type="InterPro" id="IPR003737">
    <property type="entry name" value="GlcNAc_PI_deacetylase-related"/>
</dbReference>
<dbReference type="AlphaFoldDB" id="A0A845F4T3"/>
<dbReference type="Pfam" id="PF10633">
    <property type="entry name" value="NPCBM_assoc"/>
    <property type="match status" value="1"/>
</dbReference>
<protein>
    <recommendedName>
        <fullName evidence="2">Alpha-galactosidase NEW3 domain-containing protein</fullName>
    </recommendedName>
</protein>
<dbReference type="SUPFAM" id="SSF52317">
    <property type="entry name" value="Class I glutamine amidotransferase-like"/>
    <property type="match status" value="1"/>
</dbReference>
<dbReference type="EMBL" id="WMEY01000009">
    <property type="protein sequence ID" value="MYL65738.1"/>
    <property type="molecule type" value="Genomic_DNA"/>
</dbReference>
<evidence type="ECO:0000313" key="3">
    <source>
        <dbReference type="EMBL" id="MYL65738.1"/>
    </source>
</evidence>
<dbReference type="PANTHER" id="PTHR12993:SF11">
    <property type="entry name" value="N-ACETYLGLUCOSAMINYL-PHOSPHATIDYLINOSITOL DE-N-ACETYLASE"/>
    <property type="match status" value="1"/>
</dbReference>
<organism evidence="3 4">
    <name type="scientific">Guptibacillus hwajinpoensis</name>
    <dbReference type="NCBI Taxonomy" id="208199"/>
    <lineage>
        <taxon>Bacteria</taxon>
        <taxon>Bacillati</taxon>
        <taxon>Bacillota</taxon>
        <taxon>Bacilli</taxon>
        <taxon>Bacillales</taxon>
        <taxon>Guptibacillaceae</taxon>
        <taxon>Guptibacillus</taxon>
    </lineage>
</organism>
<dbReference type="GO" id="GO:0016811">
    <property type="term" value="F:hydrolase activity, acting on carbon-nitrogen (but not peptide) bonds, in linear amides"/>
    <property type="evidence" value="ECO:0007669"/>
    <property type="project" value="TreeGrafter"/>
</dbReference>
<dbReference type="Gene3D" id="3.40.50.10320">
    <property type="entry name" value="LmbE-like"/>
    <property type="match status" value="1"/>
</dbReference>
<evidence type="ECO:0000256" key="1">
    <source>
        <dbReference type="SAM" id="SignalP"/>
    </source>
</evidence>
<evidence type="ECO:0000313" key="4">
    <source>
        <dbReference type="Proteomes" id="UP000447833"/>
    </source>
</evidence>
<dbReference type="InterPro" id="IPR018905">
    <property type="entry name" value="A-galactase_NEW3"/>
</dbReference>
<dbReference type="SUPFAM" id="SSF102588">
    <property type="entry name" value="LmbE-like"/>
    <property type="match status" value="1"/>
</dbReference>
<evidence type="ECO:0000259" key="2">
    <source>
        <dbReference type="Pfam" id="PF10633"/>
    </source>
</evidence>
<dbReference type="Pfam" id="PF02585">
    <property type="entry name" value="PIG-L"/>
    <property type="match status" value="1"/>
</dbReference>
<feature type="signal peptide" evidence="1">
    <location>
        <begin position="1"/>
        <end position="26"/>
    </location>
</feature>
<dbReference type="InterPro" id="IPR029062">
    <property type="entry name" value="Class_I_gatase-like"/>
</dbReference>
<keyword evidence="1" id="KW-0732">Signal</keyword>
<dbReference type="InterPro" id="IPR013783">
    <property type="entry name" value="Ig-like_fold"/>
</dbReference>